<dbReference type="InterPro" id="IPR011029">
    <property type="entry name" value="DEATH-like_dom_sf"/>
</dbReference>
<dbReference type="FunFam" id="1.10.533.10:FF:000003">
    <property type="entry name" value="Caspase recruitment domain family, member 11"/>
    <property type="match status" value="1"/>
</dbReference>
<keyword evidence="2 3" id="KW-0175">Coiled coil</keyword>
<organism evidence="6 7">
    <name type="scientific">Struthio camelus australis</name>
    <dbReference type="NCBI Taxonomy" id="441894"/>
    <lineage>
        <taxon>Eukaryota</taxon>
        <taxon>Metazoa</taxon>
        <taxon>Chordata</taxon>
        <taxon>Craniata</taxon>
        <taxon>Vertebrata</taxon>
        <taxon>Euteleostomi</taxon>
        <taxon>Archelosauria</taxon>
        <taxon>Archosauria</taxon>
        <taxon>Dinosauria</taxon>
        <taxon>Saurischia</taxon>
        <taxon>Theropoda</taxon>
        <taxon>Coelurosauria</taxon>
        <taxon>Aves</taxon>
        <taxon>Palaeognathae</taxon>
        <taxon>Struthioniformes</taxon>
        <taxon>Struthionidae</taxon>
        <taxon>Struthio</taxon>
    </lineage>
</organism>
<dbReference type="GO" id="GO:0050700">
    <property type="term" value="F:CARD domain binding"/>
    <property type="evidence" value="ECO:0007669"/>
    <property type="project" value="TreeGrafter"/>
</dbReference>
<dbReference type="Gene3D" id="1.10.533.10">
    <property type="entry name" value="Death Domain, Fas"/>
    <property type="match status" value="1"/>
</dbReference>
<name>A0A093I0E1_STRCA</name>
<dbReference type="Gene3D" id="2.30.30.40">
    <property type="entry name" value="SH3 Domains"/>
    <property type="match status" value="1"/>
</dbReference>
<feature type="coiled-coil region" evidence="3">
    <location>
        <begin position="115"/>
        <end position="173"/>
    </location>
</feature>
<dbReference type="Gene3D" id="3.40.50.300">
    <property type="entry name" value="P-loop containing nucleotide triphosphate hydrolases"/>
    <property type="match status" value="1"/>
</dbReference>
<evidence type="ECO:0000256" key="1">
    <source>
        <dbReference type="ARBA" id="ARBA00022553"/>
    </source>
</evidence>
<evidence type="ECO:0000256" key="3">
    <source>
        <dbReference type="SAM" id="Coils"/>
    </source>
</evidence>
<dbReference type="CDD" id="cd06736">
    <property type="entry name" value="PDZ_CARD11_CARD14-like"/>
    <property type="match status" value="1"/>
</dbReference>
<dbReference type="Proteomes" id="UP000053584">
    <property type="component" value="Unassembled WGS sequence"/>
</dbReference>
<dbReference type="PROSITE" id="PS50209">
    <property type="entry name" value="CARD"/>
    <property type="match status" value="1"/>
</dbReference>
<dbReference type="PANTHER" id="PTHR14559">
    <property type="entry name" value="CASPASE RECRUITMENT DOMAIN FAMILY"/>
    <property type="match status" value="1"/>
</dbReference>
<keyword evidence="1" id="KW-0597">Phosphoprotein</keyword>
<dbReference type="PROSITE" id="PS50106">
    <property type="entry name" value="PDZ"/>
    <property type="match status" value="1"/>
</dbReference>
<reference evidence="6 7" key="1">
    <citation type="submission" date="2014-04" db="EMBL/GenBank/DDBJ databases">
        <title>Genome evolution of avian class.</title>
        <authorList>
            <person name="Zhang G."/>
            <person name="Li C."/>
        </authorList>
    </citation>
    <scope>NUCLEOTIDE SEQUENCE [LARGE SCALE GENOMIC DNA]</scope>
    <source>
        <strain evidence="6">BGI_N308</strain>
    </source>
</reference>
<evidence type="ECO:0000313" key="6">
    <source>
        <dbReference type="EMBL" id="KFV85280.1"/>
    </source>
</evidence>
<dbReference type="GO" id="GO:0005737">
    <property type="term" value="C:cytoplasm"/>
    <property type="evidence" value="ECO:0007669"/>
    <property type="project" value="TreeGrafter"/>
</dbReference>
<proteinExistence type="predicted"/>
<evidence type="ECO:0000259" key="5">
    <source>
        <dbReference type="PROSITE" id="PS50209"/>
    </source>
</evidence>
<dbReference type="SUPFAM" id="SSF47986">
    <property type="entry name" value="DEATH domain"/>
    <property type="match status" value="1"/>
</dbReference>
<dbReference type="GO" id="GO:0042981">
    <property type="term" value="P:regulation of apoptotic process"/>
    <property type="evidence" value="ECO:0007669"/>
    <property type="project" value="InterPro"/>
</dbReference>
<feature type="coiled-coil region" evidence="3">
    <location>
        <begin position="209"/>
        <end position="240"/>
    </location>
</feature>
<sequence length="965" mass="108851">LRDLDEERLWEMLEDHRYQLVHTIFPNRLTPYLRQAKVLDQLDEEEILHSPQFTNSAMKVGHMLDLLKSRGKNGALAFLESLKFHNPDTYTLITGLESSIDLHSFSGLIESSKLTECLAKAVNSLQEELNQEKRQRVALLHHCSQLKESVTRLEAQNRSLTGIQAEYDCMKREVSTHFNEGLKLKDEMYNLSMHYTNALKEKDLAITRCQALQEELYLMKQELERAKEVLRCERERSQRGPGDLQPQADELLMLKEENEKLKSLMELETFSLVEKDILEQHLDEALEGKQELLDRIHSLRERAAMAESQHKQCREEKEHMLIECQKVKVDCEIYKEKICSFQAQVAELQKERDQAYSARDAAHVEISQNLLEKDSLRQKVFELTDEICELRKQVRGDGEADLEPREEGQKRKQRLVRMHAICPMDESQGSSFSTSELWCDLGMKVSCDSVESFQSCSPIPPCKNSLQKRAMGDYLESITSGRCCGVPRAPWHCAIAVGGKGRRVCRVLGAASTLTSCFPHSSPMRRRPAQRILSRITTIAFEGNALLEQISIIGGNQTGIFIHKVTPGSAADEVSLSPGNQIMVVDYDVLDPDFKAVLEDVTLEEALWVLKRVNGFCCLSVRPNMEGYNKLVSDLENKVATSGDSFYIRANLAIEWQGGGHLPVQCNDILHVTDTVFQGRSQWHACQVNPYNMKDMDTGIIPNYYQAQQLLIALIRDMTQLTTMARKPSGGQQKLVRVVSTEKSKINPLWSSINYSSGGPDNREAGSSTQGGGCFTLMPYTLVRPHQPGQLRPVLLVPTLLGRILASKLCLSKGFEMCPSELQGEASQAAQRRAALLGTDRLHSRCMVTCRVLEALAEKNVHGLLDMGLECVRTLHTMEMYPILLLLSITEKNAKKLKKALQRHGATEEQLLDGARSEEAQLDKLPCLYSTIAPESWSDLDSLLGCVRAAVADEQRKTVWIAQDP</sequence>
<feature type="domain" description="PDZ" evidence="4">
    <location>
        <begin position="550"/>
        <end position="625"/>
    </location>
</feature>
<keyword evidence="7" id="KW-1185">Reference proteome</keyword>
<evidence type="ECO:0000313" key="7">
    <source>
        <dbReference type="Proteomes" id="UP000053584"/>
    </source>
</evidence>
<evidence type="ECO:0000259" key="4">
    <source>
        <dbReference type="PROSITE" id="PS50106"/>
    </source>
</evidence>
<feature type="non-terminal residue" evidence="6">
    <location>
        <position position="965"/>
    </location>
</feature>
<gene>
    <name evidence="6" type="ORF">N308_00646</name>
</gene>
<dbReference type="PANTHER" id="PTHR14559:SF1">
    <property type="entry name" value="CASPASE RECRUITMENT DOMAIN-CONTAINING PROTEIN 14"/>
    <property type="match status" value="1"/>
</dbReference>
<accession>A0A093I0E1</accession>
<feature type="coiled-coil region" evidence="3">
    <location>
        <begin position="275"/>
        <end position="316"/>
    </location>
</feature>
<dbReference type="FunFam" id="2.30.30.40:FF:000223">
    <property type="entry name" value="Caspase recruitment domain family, member 14"/>
    <property type="match status" value="1"/>
</dbReference>
<dbReference type="SUPFAM" id="SSF50156">
    <property type="entry name" value="PDZ domain-like"/>
    <property type="match status" value="1"/>
</dbReference>
<dbReference type="Pfam" id="PF00619">
    <property type="entry name" value="CARD"/>
    <property type="match status" value="1"/>
</dbReference>
<dbReference type="InterPro" id="IPR036034">
    <property type="entry name" value="PDZ_sf"/>
</dbReference>
<feature type="non-terminal residue" evidence="6">
    <location>
        <position position="1"/>
    </location>
</feature>
<dbReference type="InterPro" id="IPR027417">
    <property type="entry name" value="P-loop_NTPase"/>
</dbReference>
<dbReference type="AlphaFoldDB" id="A0A093I0E1"/>
<evidence type="ECO:0000256" key="2">
    <source>
        <dbReference type="ARBA" id="ARBA00023054"/>
    </source>
</evidence>
<dbReference type="EMBL" id="KL206726">
    <property type="protein sequence ID" value="KFV85280.1"/>
    <property type="molecule type" value="Genomic_DNA"/>
</dbReference>
<protein>
    <submittedName>
        <fullName evidence="6">Caspase recruitment domain-containing protein 14</fullName>
    </submittedName>
</protein>
<feature type="domain" description="CARD" evidence="5">
    <location>
        <begin position="5"/>
        <end position="97"/>
    </location>
</feature>
<dbReference type="Gene3D" id="2.30.42.10">
    <property type="match status" value="1"/>
</dbReference>
<dbReference type="InterPro" id="IPR001478">
    <property type="entry name" value="PDZ"/>
</dbReference>
<dbReference type="InterPro" id="IPR001315">
    <property type="entry name" value="CARD"/>
</dbReference>
<dbReference type="STRING" id="441894.ENSSCUP00000022646"/>